<feature type="transmembrane region" description="Helical" evidence="1">
    <location>
        <begin position="76"/>
        <end position="100"/>
    </location>
</feature>
<feature type="transmembrane region" description="Helical" evidence="1">
    <location>
        <begin position="121"/>
        <end position="137"/>
    </location>
</feature>
<feature type="transmembrane region" description="Helical" evidence="1">
    <location>
        <begin position="149"/>
        <end position="167"/>
    </location>
</feature>
<evidence type="ECO:0000313" key="2">
    <source>
        <dbReference type="EMBL" id="MBT1702021.1"/>
    </source>
</evidence>
<name>A0ABS5VKW7_9BACT</name>
<dbReference type="EMBL" id="JAHESD010000003">
    <property type="protein sequence ID" value="MBT1702021.1"/>
    <property type="molecule type" value="Genomic_DNA"/>
</dbReference>
<keyword evidence="1" id="KW-0472">Membrane</keyword>
<evidence type="ECO:0000256" key="1">
    <source>
        <dbReference type="SAM" id="Phobius"/>
    </source>
</evidence>
<gene>
    <name evidence="2" type="ORF">KK060_01945</name>
</gene>
<feature type="transmembrane region" description="Helical" evidence="1">
    <location>
        <begin position="565"/>
        <end position="582"/>
    </location>
</feature>
<sequence>MNHNFQKVNNLVGWIIFAIALITYWLTMEPTASYWDAGEFIAVSYKLQVPHPPGAPFFLLLGRLFSFLSFGDTSQVAYWINFVSVLAGGFTNLFLFWSIVLFGRKLMKIKSETDLTPDKTWVLMGAGIVGALCYTFSDSQWFSAVEAEVYSMSSFFTAFVVWAMLKWELIEDESKANRWLILIFYMMGLSIGVHLLNLVTIPALALIYYFKKYEPGKWGIIAAMLVSLLIIFFINSIIIPGLPSMAGNFEIFFVNSLGLPFGSGAIFFALLLLGALIYGIRYSQQNQKPLLNTFLLATAFILIGYSSYAMVVIRSNANPPINENDPSDIMSFVRYLKREQYGSRPLLYGQYFTAQVVGYDEGEVVYVKGKDKYEIADKRISYKYDAKEQTILPRIWSTDPDHQKIYRETLGLREGERPKFTDNISFMISHQIGWMYIRYFMFNFAGRESDIQNADWLRPSQWFEKLPPSLAENKGRNNFFMIPFILGLIGIFYQSVNSTKNFVVITLLFILTGVALVVYLNSPPTEPRERDYIYTGSYYAFTFWIGLSVIALADWLKKVTGNLKTAGMIATVLCLSAPILMAKDGWDDHNRSKRYFSVDSAINYLQSCAPDAVLFTGGDNDTFPLWYSQEVEGVRTDMRVIVLSYYNTDWYVNQTMRQTYESKPLPYTLTPQNYRQGGPNDYLPFYDAKIKSVDLKQFLDLVKKDHKGLRMYPTANVVPTRELILKVDVDKVRKLGIVPKNLDSLIVPEMRLRVKGGGLEKKDLAMLDVLATADWERPLYVNNTSLAQFNVDLSRYVVQEGNTYRILPVFNPSNETELVNTAVAYENIMKKFQFRNLDDSTIYYTQDYRSFVQNHRSSLNSVAEALIAEGDKAKAREVLLYSLTKMPDKGIRYDFTNVRMIELLFDVGEKDKALKIANTVSPRFDETAAYYIDKGEFGREFQINLMLLGELQRVLYANGEADLAKKIEDVYTKHAQAFQSSRGGFDRQDF</sequence>
<comment type="caution">
    <text evidence="2">The sequence shown here is derived from an EMBL/GenBank/DDBJ whole genome shotgun (WGS) entry which is preliminary data.</text>
</comment>
<feature type="transmembrane region" description="Helical" evidence="1">
    <location>
        <begin position="290"/>
        <end position="313"/>
    </location>
</feature>
<feature type="transmembrane region" description="Helical" evidence="1">
    <location>
        <begin position="216"/>
        <end position="239"/>
    </location>
</feature>
<dbReference type="Proteomes" id="UP000772618">
    <property type="component" value="Unassembled WGS sequence"/>
</dbReference>
<dbReference type="PANTHER" id="PTHR16214">
    <property type="entry name" value="TRANSMEMBRANE PROTEIN 260"/>
    <property type="match status" value="1"/>
</dbReference>
<feature type="transmembrane region" description="Helical" evidence="1">
    <location>
        <begin position="502"/>
        <end position="520"/>
    </location>
</feature>
<dbReference type="RefSeq" id="WP_254151716.1">
    <property type="nucleotide sequence ID" value="NZ_JAHESD010000003.1"/>
</dbReference>
<dbReference type="InterPro" id="IPR021280">
    <property type="entry name" value="TMEM260-like"/>
</dbReference>
<dbReference type="PANTHER" id="PTHR16214:SF3">
    <property type="entry name" value="TRANSMEMBRANE PROTEIN 260"/>
    <property type="match status" value="1"/>
</dbReference>
<evidence type="ECO:0000313" key="3">
    <source>
        <dbReference type="Proteomes" id="UP000772618"/>
    </source>
</evidence>
<dbReference type="Pfam" id="PF11028">
    <property type="entry name" value="TMEM260-like"/>
    <property type="match status" value="1"/>
</dbReference>
<organism evidence="2 3">
    <name type="scientific">Chryseosolibacter indicus</name>
    <dbReference type="NCBI Taxonomy" id="2782351"/>
    <lineage>
        <taxon>Bacteria</taxon>
        <taxon>Pseudomonadati</taxon>
        <taxon>Bacteroidota</taxon>
        <taxon>Cytophagia</taxon>
        <taxon>Cytophagales</taxon>
        <taxon>Chryseotaleaceae</taxon>
        <taxon>Chryseosolibacter</taxon>
    </lineage>
</organism>
<keyword evidence="1" id="KW-0812">Transmembrane</keyword>
<dbReference type="InterPro" id="IPR052724">
    <property type="entry name" value="GT117_domain-containing"/>
</dbReference>
<protein>
    <submittedName>
        <fullName evidence="2">DUF2723 domain-containing protein</fullName>
    </submittedName>
</protein>
<reference evidence="2 3" key="1">
    <citation type="submission" date="2021-05" db="EMBL/GenBank/DDBJ databases">
        <title>A Polyphasic approach of four new species of the genus Ohtaekwangia: Ohtaekwangia histidinii sp. nov., Ohtaekwangia cretensis sp. nov., Ohtaekwangia indiensis sp. nov., Ohtaekwangia reichenbachii sp. nov. from diverse environment.</title>
        <authorList>
            <person name="Octaviana S."/>
        </authorList>
    </citation>
    <scope>NUCLEOTIDE SEQUENCE [LARGE SCALE GENOMIC DNA]</scope>
    <source>
        <strain evidence="2 3">PWU20</strain>
    </source>
</reference>
<feature type="transmembrane region" description="Helical" evidence="1">
    <location>
        <begin position="179"/>
        <end position="210"/>
    </location>
</feature>
<keyword evidence="1" id="KW-1133">Transmembrane helix</keyword>
<feature type="transmembrane region" description="Helical" evidence="1">
    <location>
        <begin position="251"/>
        <end position="278"/>
    </location>
</feature>
<keyword evidence="3" id="KW-1185">Reference proteome</keyword>
<feature type="transmembrane region" description="Helical" evidence="1">
    <location>
        <begin position="7"/>
        <end position="26"/>
    </location>
</feature>
<feature type="transmembrane region" description="Helical" evidence="1">
    <location>
        <begin position="532"/>
        <end position="553"/>
    </location>
</feature>
<proteinExistence type="predicted"/>
<feature type="transmembrane region" description="Helical" evidence="1">
    <location>
        <begin position="479"/>
        <end position="496"/>
    </location>
</feature>
<accession>A0ABS5VKW7</accession>